<evidence type="ECO:0000256" key="2">
    <source>
        <dbReference type="ARBA" id="ARBA00023157"/>
    </source>
</evidence>
<dbReference type="PANTHER" id="PTHR22906">
    <property type="entry name" value="PROPERDIN"/>
    <property type="match status" value="1"/>
</dbReference>
<dbReference type="Proteomes" id="UP000507470">
    <property type="component" value="Unassembled WGS sequence"/>
</dbReference>
<organism evidence="4 5">
    <name type="scientific">Mytilus coruscus</name>
    <name type="common">Sea mussel</name>
    <dbReference type="NCBI Taxonomy" id="42192"/>
    <lineage>
        <taxon>Eukaryota</taxon>
        <taxon>Metazoa</taxon>
        <taxon>Spiralia</taxon>
        <taxon>Lophotrochozoa</taxon>
        <taxon>Mollusca</taxon>
        <taxon>Bivalvia</taxon>
        <taxon>Autobranchia</taxon>
        <taxon>Pteriomorphia</taxon>
        <taxon>Mytilida</taxon>
        <taxon>Mytiloidea</taxon>
        <taxon>Mytilidae</taxon>
        <taxon>Mytilinae</taxon>
        <taxon>Mytilus</taxon>
    </lineage>
</organism>
<dbReference type="InterPro" id="IPR036383">
    <property type="entry name" value="TSP1_rpt_sf"/>
</dbReference>
<dbReference type="SMART" id="SM00209">
    <property type="entry name" value="TSP1"/>
    <property type="match status" value="2"/>
</dbReference>
<name>A0A6J8CW36_MYTCO</name>
<sequence>MTFLLLIVVLNNTSICEWVTWSSWTECSVSCGNGTQYRERHQDGTLQTCNGKADNDTRTCTNKFCQVFNKPLVCQWDTWSSWTECSVSCGIGTQYRVRQQNRRIQTCYGKADNDTRTCTSKHCQDSGRPLDIRFDPSTLNANRYLSRDNRIPSNQWSRQTQKGSPDGGALQKYSGVIADQCFRNGKKIYYRVFYNYNLKTVLSGTNLILEVGLSQRDEIDHDDFVGQKQRYGWSFALAKCGPKYNGICFRAKHLGNLTTNEFFSGNSVGLQKNGTFELLIDRQHNKFSLKNSNTQKPAISFENVASNKNLCPVFGVHNIRKVNVQLMILESRDVTQEQFEL</sequence>
<dbReference type="SUPFAM" id="SSF82895">
    <property type="entry name" value="TSP-1 type 1 repeat"/>
    <property type="match status" value="2"/>
</dbReference>
<protein>
    <submittedName>
        <fullName evidence="4">THBS2S</fullName>
    </submittedName>
</protein>
<keyword evidence="2" id="KW-1015">Disulfide bond</keyword>
<reference evidence="4 5" key="1">
    <citation type="submission" date="2020-06" db="EMBL/GenBank/DDBJ databases">
        <authorList>
            <person name="Li R."/>
            <person name="Bekaert M."/>
        </authorList>
    </citation>
    <scope>NUCLEOTIDE SEQUENCE [LARGE SCALE GENOMIC DNA]</scope>
    <source>
        <strain evidence="5">wild</strain>
    </source>
</reference>
<feature type="chain" id="PRO_5026815264" evidence="3">
    <location>
        <begin position="17"/>
        <end position="341"/>
    </location>
</feature>
<proteinExistence type="predicted"/>
<dbReference type="InterPro" id="IPR052065">
    <property type="entry name" value="Compl_asym_regulator"/>
</dbReference>
<keyword evidence="3" id="KW-0732">Signal</keyword>
<evidence type="ECO:0000313" key="4">
    <source>
        <dbReference type="EMBL" id="CAC5400713.1"/>
    </source>
</evidence>
<dbReference type="InterPro" id="IPR043136">
    <property type="entry name" value="B30.2/SPRY_sf"/>
</dbReference>
<evidence type="ECO:0000256" key="3">
    <source>
        <dbReference type="SAM" id="SignalP"/>
    </source>
</evidence>
<dbReference type="Gene3D" id="2.60.120.920">
    <property type="match status" value="1"/>
</dbReference>
<dbReference type="Gene3D" id="2.20.100.10">
    <property type="entry name" value="Thrombospondin type-1 (TSP1) repeat"/>
    <property type="match status" value="2"/>
</dbReference>
<dbReference type="PANTHER" id="PTHR22906:SF49">
    <property type="entry name" value="COADHESIN-LIKE"/>
    <property type="match status" value="1"/>
</dbReference>
<dbReference type="InterPro" id="IPR000884">
    <property type="entry name" value="TSP1_rpt"/>
</dbReference>
<dbReference type="EMBL" id="CACVKT020006290">
    <property type="protein sequence ID" value="CAC5400713.1"/>
    <property type="molecule type" value="Genomic_DNA"/>
</dbReference>
<dbReference type="PROSITE" id="PS50092">
    <property type="entry name" value="TSP1"/>
    <property type="match status" value="2"/>
</dbReference>
<keyword evidence="1" id="KW-0677">Repeat</keyword>
<accession>A0A6J8CW36</accession>
<dbReference type="Pfam" id="PF00090">
    <property type="entry name" value="TSP_1"/>
    <property type="match status" value="2"/>
</dbReference>
<dbReference type="OrthoDB" id="6105650at2759"/>
<keyword evidence="5" id="KW-1185">Reference proteome</keyword>
<dbReference type="AlphaFoldDB" id="A0A6J8CW36"/>
<feature type="signal peptide" evidence="3">
    <location>
        <begin position="1"/>
        <end position="16"/>
    </location>
</feature>
<gene>
    <name evidence="4" type="ORF">MCOR_34869</name>
</gene>
<evidence type="ECO:0000313" key="5">
    <source>
        <dbReference type="Proteomes" id="UP000507470"/>
    </source>
</evidence>
<evidence type="ECO:0000256" key="1">
    <source>
        <dbReference type="ARBA" id="ARBA00022737"/>
    </source>
</evidence>